<protein>
    <submittedName>
        <fullName evidence="3">Uncharacterized protein</fullName>
    </submittedName>
</protein>
<evidence type="ECO:0000256" key="1">
    <source>
        <dbReference type="SAM" id="MobiDB-lite"/>
    </source>
</evidence>
<feature type="signal peptide" evidence="2">
    <location>
        <begin position="1"/>
        <end position="18"/>
    </location>
</feature>
<evidence type="ECO:0000313" key="4">
    <source>
        <dbReference type="Proteomes" id="UP001163328"/>
    </source>
</evidence>
<dbReference type="RefSeq" id="WP_264434366.1">
    <property type="nucleotide sequence ID" value="NZ_CP081495.1"/>
</dbReference>
<sequence length="50" mass="5614">MKYQLFVAAFLSITTSFAKETPKTQLTPTQLKEQQEKAAAAFDAKNYDEA</sequence>
<gene>
    <name evidence="3" type="ORF">K5I29_02955</name>
</gene>
<proteinExistence type="predicted"/>
<dbReference type="EMBL" id="CP081495">
    <property type="protein sequence ID" value="UYW01891.1"/>
    <property type="molecule type" value="Genomic_DNA"/>
</dbReference>
<organism evidence="3 4">
    <name type="scientific">Flavobacterium agricola</name>
    <dbReference type="NCBI Taxonomy" id="2870839"/>
    <lineage>
        <taxon>Bacteria</taxon>
        <taxon>Pseudomonadati</taxon>
        <taxon>Bacteroidota</taxon>
        <taxon>Flavobacteriia</taxon>
        <taxon>Flavobacteriales</taxon>
        <taxon>Flavobacteriaceae</taxon>
        <taxon>Flavobacterium</taxon>
    </lineage>
</organism>
<feature type="chain" id="PRO_5046368828" evidence="2">
    <location>
        <begin position="19"/>
        <end position="50"/>
    </location>
</feature>
<evidence type="ECO:0000313" key="3">
    <source>
        <dbReference type="EMBL" id="UYW01891.1"/>
    </source>
</evidence>
<keyword evidence="4" id="KW-1185">Reference proteome</keyword>
<reference evidence="3" key="1">
    <citation type="submission" date="2021-08" db="EMBL/GenBank/DDBJ databases">
        <title>Flavobacterium sp. strain CC-SYL302.</title>
        <authorList>
            <person name="Lin S.-Y."/>
            <person name="Lee T.-H."/>
            <person name="Young C.-C."/>
        </authorList>
    </citation>
    <scope>NUCLEOTIDE SEQUENCE</scope>
    <source>
        <strain evidence="3">CC-SYL302</strain>
    </source>
</reference>
<keyword evidence="2" id="KW-0732">Signal</keyword>
<accession>A0ABY6M0C6</accession>
<evidence type="ECO:0000256" key="2">
    <source>
        <dbReference type="SAM" id="SignalP"/>
    </source>
</evidence>
<name>A0ABY6M0C6_9FLAO</name>
<dbReference type="Proteomes" id="UP001163328">
    <property type="component" value="Chromosome"/>
</dbReference>
<feature type="region of interest" description="Disordered" evidence="1">
    <location>
        <begin position="22"/>
        <end position="50"/>
    </location>
</feature>